<dbReference type="Pfam" id="PF17842">
    <property type="entry name" value="dsRBD2"/>
    <property type="match status" value="1"/>
</dbReference>
<dbReference type="GO" id="GO:0001510">
    <property type="term" value="P:RNA methylation"/>
    <property type="evidence" value="ECO:0007669"/>
    <property type="project" value="InterPro"/>
</dbReference>
<evidence type="ECO:0000256" key="4">
    <source>
        <dbReference type="ARBA" id="ARBA00022603"/>
    </source>
</evidence>
<dbReference type="GO" id="GO:0046872">
    <property type="term" value="F:metal ion binding"/>
    <property type="evidence" value="ECO:0007669"/>
    <property type="project" value="UniProtKB-KW"/>
</dbReference>
<dbReference type="SUPFAM" id="SSF53335">
    <property type="entry name" value="S-adenosyl-L-methionine-dependent methyltransferases"/>
    <property type="match status" value="1"/>
</dbReference>
<evidence type="ECO:0000256" key="5">
    <source>
        <dbReference type="ARBA" id="ARBA00022679"/>
    </source>
</evidence>
<evidence type="ECO:0000259" key="13">
    <source>
        <dbReference type="SMART" id="SM00358"/>
    </source>
</evidence>
<dbReference type="GO" id="GO:0090486">
    <property type="term" value="F:small RNA 2'-O-methyltransferase activity"/>
    <property type="evidence" value="ECO:0007669"/>
    <property type="project" value="UniProtKB-EC"/>
</dbReference>
<keyword evidence="5 14" id="KW-0808">Transferase</keyword>
<evidence type="ECO:0000313" key="14">
    <source>
        <dbReference type="EMBL" id="KAA3477894.1"/>
    </source>
</evidence>
<dbReference type="Proteomes" id="UP000325315">
    <property type="component" value="Unassembled WGS sequence"/>
</dbReference>
<dbReference type="Pfam" id="PF24995">
    <property type="entry name" value="DSRM_2"/>
    <property type="match status" value="1"/>
</dbReference>
<dbReference type="SMART" id="SM00358">
    <property type="entry name" value="DSRM"/>
    <property type="match status" value="1"/>
</dbReference>
<accession>A0A5B6W9D3</accession>
<dbReference type="Gene3D" id="3.30.160.20">
    <property type="match status" value="1"/>
</dbReference>
<dbReference type="GO" id="GO:0003723">
    <property type="term" value="F:RNA binding"/>
    <property type="evidence" value="ECO:0007669"/>
    <property type="project" value="UniProtKB-KW"/>
</dbReference>
<dbReference type="GO" id="GO:0005634">
    <property type="term" value="C:nucleus"/>
    <property type="evidence" value="ECO:0007669"/>
    <property type="project" value="TreeGrafter"/>
</dbReference>
<dbReference type="InterPro" id="IPR014720">
    <property type="entry name" value="dsRBD_dom"/>
</dbReference>
<proteinExistence type="inferred from homology"/>
<evidence type="ECO:0000256" key="8">
    <source>
        <dbReference type="ARBA" id="ARBA00022842"/>
    </source>
</evidence>
<name>A0A5B6W9D3_9ROSI</name>
<keyword evidence="10" id="KW-0943">RNA-mediated gene silencing</keyword>
<dbReference type="PANTHER" id="PTHR21404">
    <property type="entry name" value="HEN1"/>
    <property type="match status" value="1"/>
</dbReference>
<comment type="similarity">
    <text evidence="2">Belongs to the methyltransferase superfamily. HEN1 family.</text>
</comment>
<dbReference type="InterPro" id="IPR040813">
    <property type="entry name" value="Hen1_Lam_C"/>
</dbReference>
<evidence type="ECO:0000256" key="12">
    <source>
        <dbReference type="ARBA" id="ARBA00048418"/>
    </source>
</evidence>
<dbReference type="PANTHER" id="PTHR21404:SF3">
    <property type="entry name" value="SMALL RNA 2'-O-METHYLTRANSFERASE"/>
    <property type="match status" value="1"/>
</dbReference>
<dbReference type="InterPro" id="IPR026610">
    <property type="entry name" value="Hen1"/>
</dbReference>
<keyword evidence="8" id="KW-0460">Magnesium</keyword>
<dbReference type="InterPro" id="IPR046357">
    <property type="entry name" value="PPIase_dom_sf"/>
</dbReference>
<dbReference type="InterPro" id="IPR029063">
    <property type="entry name" value="SAM-dependent_MTases_sf"/>
</dbReference>
<evidence type="ECO:0000256" key="2">
    <source>
        <dbReference type="ARBA" id="ARBA00009026"/>
    </source>
</evidence>
<keyword evidence="15" id="KW-1185">Reference proteome</keyword>
<dbReference type="EMBL" id="SMMG02000004">
    <property type="protein sequence ID" value="KAA3477894.1"/>
    <property type="molecule type" value="Genomic_DNA"/>
</dbReference>
<organism evidence="14 15">
    <name type="scientific">Gossypium australe</name>
    <dbReference type="NCBI Taxonomy" id="47621"/>
    <lineage>
        <taxon>Eukaryota</taxon>
        <taxon>Viridiplantae</taxon>
        <taxon>Streptophyta</taxon>
        <taxon>Embryophyta</taxon>
        <taxon>Tracheophyta</taxon>
        <taxon>Spermatophyta</taxon>
        <taxon>Magnoliopsida</taxon>
        <taxon>eudicotyledons</taxon>
        <taxon>Gunneridae</taxon>
        <taxon>Pentapetalae</taxon>
        <taxon>rosids</taxon>
        <taxon>malvids</taxon>
        <taxon>Malvales</taxon>
        <taxon>Malvaceae</taxon>
        <taxon>Malvoideae</taxon>
        <taxon>Gossypium</taxon>
    </lineage>
</organism>
<keyword evidence="7" id="KW-0479">Metal-binding</keyword>
<keyword evidence="6" id="KW-0949">S-adenosyl-L-methionine</keyword>
<comment type="catalytic activity">
    <reaction evidence="12">
        <text>small RNA 3'-end nucleotide + S-adenosyl-L-methionine = small RNA 3'-end 2'-O-methylnucleotide + S-adenosyl-L-homocysteine + H(+)</text>
        <dbReference type="Rhea" id="RHEA:37887"/>
        <dbReference type="Rhea" id="RHEA-COMP:10415"/>
        <dbReference type="Rhea" id="RHEA-COMP:10416"/>
        <dbReference type="ChEBI" id="CHEBI:15378"/>
        <dbReference type="ChEBI" id="CHEBI:57856"/>
        <dbReference type="ChEBI" id="CHEBI:59789"/>
        <dbReference type="ChEBI" id="CHEBI:74896"/>
        <dbReference type="ChEBI" id="CHEBI:74898"/>
        <dbReference type="EC" id="2.1.1.386"/>
    </reaction>
</comment>
<dbReference type="GO" id="GO:0030422">
    <property type="term" value="P:siRNA processing"/>
    <property type="evidence" value="ECO:0007669"/>
    <property type="project" value="TreeGrafter"/>
</dbReference>
<dbReference type="Gene3D" id="3.40.50.150">
    <property type="entry name" value="Vaccinia Virus protein VP39"/>
    <property type="match status" value="2"/>
</dbReference>
<sequence length="996" mass="110103">METGGSLVQAIRKPTLTPKAIIHQKFGSKASYTVEEVEEPTQNGCPGLAILQKGPCLYRCSLELPDFTVVSGSFKKKKDAEQSAAQIALEKLGINLSADSPTAEEAWRELIARVKYIFSIEGAWFLSALHPLSSHFKAALRRVGDLNASVPASVIAICDGKLNNLCKIINPTVESHPLLVLSYIMRAAAGLPELVVGAEGQLSIWRKDPYPPNVIESSISQQSDVAESITTMAIYIPFSPEKAVEPVILNISSTGYYLDVIAQILGLSDANMVLISRTIGKASSETRFYFAAPKSYPLDMSSDLLNAKVVPFGGPLNARASSLCGQDIYGDSILASIGYTWKGQDIFHEDVTLQSYYRMLISKIPRGVYKLSREAILAAELPLTFTTKTNWKGSFPREILSSFCRQYRLLEPVFCVSSIPLKVSSELSRSNNKPEVSESAEQEREYANENESVDVDPKLVVLGSSFTCEVKIYSKCQDLILECAPNVLYKKQNDAVQSASLKVLSWLNAYLKDIDMSLEKEKQLANVFDIKFYRQIFFKEVVKCLSVCNCQHNETLGGKEPELNGVVENDASYINIEGTDSGLCPSNGSLLCVCYSVSLVTKGELQKELLESIEKFEFEMGTGAVIPCLEAVVSQMSVGQSACFYTELPPEDLVLAAAKDLANALAFLTSPCCLEYSIILLQVTEPPEDRMEQALFNPPLSKQRVEYAVQHIKEFCATSLVDFGCGSGSLLESLLEYPTSLETIAGVDISQKSLSRAAKVLHSKLVMKSDFDAPSRSIKSAILFDGSITDFDSRLCGFDLATCLELKLTYICSILLPSPVFGIYFPLDLSLDKSGGFGFSSGTTAAYVIEHMEEEQASLFGDIVLSSFRPRILIVSTPNYEYNVVLQKSNLTSHEDDPEEKIQSQSCKFRNHDHKFEWTREQFQHWASELAVRHKYRVEFSGVGGAVDLEPGFASQIAVFRRVFLSEDDVGLKDEDSVCQYKVIWEWNRSKPPLTN</sequence>
<evidence type="ECO:0000256" key="1">
    <source>
        <dbReference type="ARBA" id="ARBA00001946"/>
    </source>
</evidence>
<dbReference type="InterPro" id="IPR056755">
    <property type="entry name" value="DSRM_2"/>
</dbReference>
<feature type="domain" description="DRBM" evidence="13">
    <location>
        <begin position="18"/>
        <end position="93"/>
    </location>
</feature>
<dbReference type="Pfam" id="PF18441">
    <property type="entry name" value="Hen1_Lam_C"/>
    <property type="match status" value="1"/>
</dbReference>
<keyword evidence="4 14" id="KW-0489">Methyltransferase</keyword>
<protein>
    <recommendedName>
        <fullName evidence="3">Small RNA 2'-O-methyltransferase</fullName>
        <ecNumber evidence="11">2.1.1.386</ecNumber>
    </recommendedName>
</protein>
<comment type="cofactor">
    <cofactor evidence="1">
        <name>Mg(2+)</name>
        <dbReference type="ChEBI" id="CHEBI:18420"/>
    </cofactor>
</comment>
<dbReference type="GO" id="GO:0003755">
    <property type="term" value="F:peptidyl-prolyl cis-trans isomerase activity"/>
    <property type="evidence" value="ECO:0007669"/>
    <property type="project" value="InterPro"/>
</dbReference>
<evidence type="ECO:0000256" key="9">
    <source>
        <dbReference type="ARBA" id="ARBA00022884"/>
    </source>
</evidence>
<dbReference type="AlphaFoldDB" id="A0A5B6W9D3"/>
<evidence type="ECO:0000256" key="11">
    <source>
        <dbReference type="ARBA" id="ARBA00035025"/>
    </source>
</evidence>
<evidence type="ECO:0000256" key="3">
    <source>
        <dbReference type="ARBA" id="ARBA00021330"/>
    </source>
</evidence>
<dbReference type="SUPFAM" id="SSF54768">
    <property type="entry name" value="dsRNA-binding domain-like"/>
    <property type="match status" value="1"/>
</dbReference>
<evidence type="ECO:0000256" key="10">
    <source>
        <dbReference type="ARBA" id="ARBA00023158"/>
    </source>
</evidence>
<dbReference type="FunFam" id="3.30.160.20:FF:000058">
    <property type="entry name" value="Small RNA 2"/>
    <property type="match status" value="1"/>
</dbReference>
<gene>
    <name evidence="14" type="ORF">EPI10_011751</name>
</gene>
<dbReference type="OrthoDB" id="2154311at2759"/>
<dbReference type="SUPFAM" id="SSF54534">
    <property type="entry name" value="FKBP-like"/>
    <property type="match status" value="1"/>
</dbReference>
<dbReference type="Gene3D" id="3.10.50.40">
    <property type="match status" value="1"/>
</dbReference>
<dbReference type="Pfam" id="PF21224">
    <property type="entry name" value="Hen1_LCD"/>
    <property type="match status" value="1"/>
</dbReference>
<dbReference type="GO" id="GO:0005737">
    <property type="term" value="C:cytoplasm"/>
    <property type="evidence" value="ECO:0007669"/>
    <property type="project" value="TreeGrafter"/>
</dbReference>
<evidence type="ECO:0000256" key="6">
    <source>
        <dbReference type="ARBA" id="ARBA00022691"/>
    </source>
</evidence>
<reference evidence="15" key="1">
    <citation type="journal article" date="2019" name="Plant Biotechnol. J.">
        <title>Genome sequencing of the Australian wild diploid species Gossypium australe highlights disease resistance and delayed gland morphogenesis.</title>
        <authorList>
            <person name="Cai Y."/>
            <person name="Cai X."/>
            <person name="Wang Q."/>
            <person name="Wang P."/>
            <person name="Zhang Y."/>
            <person name="Cai C."/>
            <person name="Xu Y."/>
            <person name="Wang K."/>
            <person name="Zhou Z."/>
            <person name="Wang C."/>
            <person name="Geng S."/>
            <person name="Li B."/>
            <person name="Dong Q."/>
            <person name="Hou Y."/>
            <person name="Wang H."/>
            <person name="Ai P."/>
            <person name="Liu Z."/>
            <person name="Yi F."/>
            <person name="Sun M."/>
            <person name="An G."/>
            <person name="Cheng J."/>
            <person name="Zhang Y."/>
            <person name="Shi Q."/>
            <person name="Xie Y."/>
            <person name="Shi X."/>
            <person name="Chang Y."/>
            <person name="Huang F."/>
            <person name="Chen Y."/>
            <person name="Hong S."/>
            <person name="Mi L."/>
            <person name="Sun Q."/>
            <person name="Zhang L."/>
            <person name="Zhou B."/>
            <person name="Peng R."/>
            <person name="Zhang X."/>
            <person name="Liu F."/>
        </authorList>
    </citation>
    <scope>NUCLEOTIDE SEQUENCE [LARGE SCALE GENOMIC DNA]</scope>
    <source>
        <strain evidence="15">cv. PA1801</strain>
    </source>
</reference>
<comment type="caution">
    <text evidence="14">The sequence shown here is derived from an EMBL/GenBank/DDBJ whole genome shotgun (WGS) entry which is preliminary data.</text>
</comment>
<evidence type="ECO:0000313" key="15">
    <source>
        <dbReference type="Proteomes" id="UP000325315"/>
    </source>
</evidence>
<dbReference type="EC" id="2.1.1.386" evidence="11"/>
<evidence type="ECO:0000256" key="7">
    <source>
        <dbReference type="ARBA" id="ARBA00022723"/>
    </source>
</evidence>
<keyword evidence="9" id="KW-0694">RNA-binding</keyword>
<dbReference type="InterPro" id="IPR040870">
    <property type="entry name" value="HEN1_dsRBD2"/>
</dbReference>